<evidence type="ECO:0000313" key="3">
    <source>
        <dbReference type="Proteomes" id="UP000008694"/>
    </source>
</evidence>
<evidence type="ECO:0000259" key="1">
    <source>
        <dbReference type="Pfam" id="PF00646"/>
    </source>
</evidence>
<dbReference type="AlphaFoldDB" id="D7L511"/>
<protein>
    <submittedName>
        <fullName evidence="2">Predicted protein</fullName>
    </submittedName>
</protein>
<dbReference type="Proteomes" id="UP000008694">
    <property type="component" value="Unassembled WGS sequence"/>
</dbReference>
<dbReference type="InterPro" id="IPR001810">
    <property type="entry name" value="F-box_dom"/>
</dbReference>
<keyword evidence="3" id="KW-1185">Reference proteome</keyword>
<dbReference type="EMBL" id="GL348715">
    <property type="protein sequence ID" value="EFH61890.1"/>
    <property type="molecule type" value="Genomic_DNA"/>
</dbReference>
<dbReference type="Gramene" id="scaffold_302969.1">
    <property type="protein sequence ID" value="scaffold_302969.1"/>
    <property type="gene ID" value="scaffold_302969.1"/>
</dbReference>
<sequence>MDPFTEDLWGIILARLPLRSITSSKLVCKQWISIVESPVLLVLPGREHLPRLSNVPIPGVETIWYKPPLCLA</sequence>
<dbReference type="HOGENOM" id="CLU_2725618_0_0_1"/>
<dbReference type="InterPro" id="IPR036047">
    <property type="entry name" value="F-box-like_dom_sf"/>
</dbReference>
<dbReference type="SUPFAM" id="SSF81383">
    <property type="entry name" value="F-box domain"/>
    <property type="match status" value="1"/>
</dbReference>
<reference evidence="3" key="1">
    <citation type="journal article" date="2011" name="Nat. Genet.">
        <title>The Arabidopsis lyrata genome sequence and the basis of rapid genome size change.</title>
        <authorList>
            <person name="Hu T.T."/>
            <person name="Pattyn P."/>
            <person name="Bakker E.G."/>
            <person name="Cao J."/>
            <person name="Cheng J.-F."/>
            <person name="Clark R.M."/>
            <person name="Fahlgren N."/>
            <person name="Fawcett J.A."/>
            <person name="Grimwood J."/>
            <person name="Gundlach H."/>
            <person name="Haberer G."/>
            <person name="Hollister J.D."/>
            <person name="Ossowski S."/>
            <person name="Ottilar R.P."/>
            <person name="Salamov A.A."/>
            <person name="Schneeberger K."/>
            <person name="Spannagl M."/>
            <person name="Wang X."/>
            <person name="Yang L."/>
            <person name="Nasrallah M.E."/>
            <person name="Bergelson J."/>
            <person name="Carrington J.C."/>
            <person name="Gaut B.S."/>
            <person name="Schmutz J."/>
            <person name="Mayer K.F.X."/>
            <person name="Van de Peer Y."/>
            <person name="Grigoriev I.V."/>
            <person name="Nordborg M."/>
            <person name="Weigel D."/>
            <person name="Guo Y.-L."/>
        </authorList>
    </citation>
    <scope>NUCLEOTIDE SEQUENCE [LARGE SCALE GENOMIC DNA]</scope>
    <source>
        <strain evidence="3">cv. MN47</strain>
    </source>
</reference>
<organism evidence="3">
    <name type="scientific">Arabidopsis lyrata subsp. lyrata</name>
    <name type="common">Lyre-leaved rock-cress</name>
    <dbReference type="NCBI Taxonomy" id="81972"/>
    <lineage>
        <taxon>Eukaryota</taxon>
        <taxon>Viridiplantae</taxon>
        <taxon>Streptophyta</taxon>
        <taxon>Embryophyta</taxon>
        <taxon>Tracheophyta</taxon>
        <taxon>Spermatophyta</taxon>
        <taxon>Magnoliopsida</taxon>
        <taxon>eudicotyledons</taxon>
        <taxon>Gunneridae</taxon>
        <taxon>Pentapetalae</taxon>
        <taxon>rosids</taxon>
        <taxon>malvids</taxon>
        <taxon>Brassicales</taxon>
        <taxon>Brassicaceae</taxon>
        <taxon>Camelineae</taxon>
        <taxon>Arabidopsis</taxon>
    </lineage>
</organism>
<accession>D7L511</accession>
<evidence type="ECO:0000313" key="2">
    <source>
        <dbReference type="EMBL" id="EFH61890.1"/>
    </source>
</evidence>
<name>D7L511_ARALL</name>
<dbReference type="Pfam" id="PF00646">
    <property type="entry name" value="F-box"/>
    <property type="match status" value="1"/>
</dbReference>
<proteinExistence type="predicted"/>
<gene>
    <name evidence="2" type="ORF">ARALYDRAFT_898999</name>
</gene>
<feature type="domain" description="F-box" evidence="1">
    <location>
        <begin position="6"/>
        <end position="41"/>
    </location>
</feature>